<accession>A0A2L2BQ31</accession>
<dbReference type="Proteomes" id="UP000243077">
    <property type="component" value="Chromosome"/>
</dbReference>
<gene>
    <name evidence="10" type="ORF">C3B54_11778</name>
</gene>
<feature type="transmembrane region" description="Helical" evidence="7">
    <location>
        <begin position="6"/>
        <end position="23"/>
    </location>
</feature>
<feature type="transmembrane region" description="Helical" evidence="7">
    <location>
        <begin position="147"/>
        <end position="169"/>
    </location>
</feature>
<keyword evidence="10" id="KW-0407">Ion channel</keyword>
<dbReference type="OrthoDB" id="3418949at2"/>
<evidence type="ECO:0000259" key="8">
    <source>
        <dbReference type="Pfam" id="PF00999"/>
    </source>
</evidence>
<dbReference type="AlphaFoldDB" id="A0A2L2BQ31"/>
<dbReference type="GO" id="GO:1902600">
    <property type="term" value="P:proton transmembrane transport"/>
    <property type="evidence" value="ECO:0007669"/>
    <property type="project" value="InterPro"/>
</dbReference>
<feature type="transmembrane region" description="Helical" evidence="7">
    <location>
        <begin position="30"/>
        <end position="51"/>
    </location>
</feature>
<feature type="transmembrane region" description="Helical" evidence="7">
    <location>
        <begin position="181"/>
        <end position="203"/>
    </location>
</feature>
<feature type="transmembrane region" description="Helical" evidence="7">
    <location>
        <begin position="269"/>
        <end position="288"/>
    </location>
</feature>
<evidence type="ECO:0000256" key="5">
    <source>
        <dbReference type="ARBA" id="ARBA00022989"/>
    </source>
</evidence>
<dbReference type="SUPFAM" id="SSF51735">
    <property type="entry name" value="NAD(P)-binding Rossmann-fold domains"/>
    <property type="match status" value="1"/>
</dbReference>
<sequence>MVDDTFLQIGAVLGLALVGGLLAKLLRQPVIVAYIVVGVLGGPAFLGLVSAEDEIKLLAKLGIAILLFLVGLKLDIHLIRAIGPVALITGAGQVLLTAGLGYLLALGLGWDSSSAVYIAVALTFSSTIIVVKLLGDRRELDQLHGRIAVGILIVQDILVVIAMLAIVTVGQPGEQALASEIAWTLGGGLLFLAAVAMVSRFVLPRLLEWMAKNQELTLVFGVSWAVMLAAASSWLGLSMEIGAFVAGVALASTPYRESLGARMISLRDIMILFFFIELGSSLTLDGAISQLFPALIVTVFILIGKPIIVLGVMLAQGYRATVALRTGLTIAQISEFSLILVALGYSLGQVNDDLLSLITLVAIFTITISTYFITYQERLIAMLSPLTRVIERRFQGSGAEQNASHPYDAIVIGAGRLGSDIVRGLRDEGSDLLVVDLDPRALKTIGAYGVDTLYGDASDPDFIKALPLHETRTVVCAAPDRTTNMVVLEALQRLEFGGSICLTALDARTAETFEGYRHVTVVRPFKMAAHSIVDGVKAQMKTDDDNA</sequence>
<evidence type="ECO:0000256" key="7">
    <source>
        <dbReference type="SAM" id="Phobius"/>
    </source>
</evidence>
<feature type="transmembrane region" description="Helical" evidence="7">
    <location>
        <begin position="294"/>
        <end position="315"/>
    </location>
</feature>
<evidence type="ECO:0000256" key="2">
    <source>
        <dbReference type="ARBA" id="ARBA00005551"/>
    </source>
</evidence>
<keyword evidence="4 7" id="KW-0812">Transmembrane</keyword>
<dbReference type="RefSeq" id="WP_104913324.1">
    <property type="nucleotide sequence ID" value="NZ_CP026923.1"/>
</dbReference>
<evidence type="ECO:0000256" key="4">
    <source>
        <dbReference type="ARBA" id="ARBA00022692"/>
    </source>
</evidence>
<evidence type="ECO:0000313" key="11">
    <source>
        <dbReference type="Proteomes" id="UP000243077"/>
    </source>
</evidence>
<feature type="transmembrane region" description="Helical" evidence="7">
    <location>
        <begin position="57"/>
        <end position="74"/>
    </location>
</feature>
<dbReference type="KEGG" id="psai:C3B54_11778"/>
<feature type="transmembrane region" description="Helical" evidence="7">
    <location>
        <begin position="215"/>
        <end position="235"/>
    </location>
</feature>
<evidence type="ECO:0000313" key="10">
    <source>
        <dbReference type="EMBL" id="AVG23757.1"/>
    </source>
</evidence>
<dbReference type="GO" id="GO:0006813">
    <property type="term" value="P:potassium ion transport"/>
    <property type="evidence" value="ECO:0007669"/>
    <property type="project" value="InterPro"/>
</dbReference>
<dbReference type="InterPro" id="IPR006153">
    <property type="entry name" value="Cation/H_exchanger_TM"/>
</dbReference>
<feature type="transmembrane region" description="Helical" evidence="7">
    <location>
        <begin position="354"/>
        <end position="374"/>
    </location>
</feature>
<evidence type="ECO:0000256" key="6">
    <source>
        <dbReference type="ARBA" id="ARBA00023136"/>
    </source>
</evidence>
<keyword evidence="5 7" id="KW-1133">Transmembrane helix</keyword>
<feature type="domain" description="Cation/H+ exchanger transmembrane" evidence="8">
    <location>
        <begin position="15"/>
        <end position="370"/>
    </location>
</feature>
<reference evidence="10 11" key="1">
    <citation type="submission" date="2018-02" db="EMBL/GenBank/DDBJ databases">
        <title>Complete genome of the streamlined marine actinobacterium Pontimonas salivibrio CL-TW6 adapted to coastal planktonic lifestype.</title>
        <authorList>
            <person name="Cho B.C."/>
            <person name="Hardies S.C."/>
            <person name="Jang G.I."/>
            <person name="Hwang C.Y."/>
        </authorList>
    </citation>
    <scope>NUCLEOTIDE SEQUENCE [LARGE SCALE GENOMIC DNA]</scope>
    <source>
        <strain evidence="10 11">CL-TW6</strain>
    </source>
</reference>
<protein>
    <submittedName>
        <fullName evidence="10">K+ or Na+ channel KefB</fullName>
    </submittedName>
</protein>
<feature type="domain" description="RCK N-terminal" evidence="9">
    <location>
        <begin position="410"/>
        <end position="515"/>
    </location>
</feature>
<evidence type="ECO:0000259" key="9">
    <source>
        <dbReference type="Pfam" id="PF02254"/>
    </source>
</evidence>
<evidence type="ECO:0000256" key="3">
    <source>
        <dbReference type="ARBA" id="ARBA00022448"/>
    </source>
</evidence>
<dbReference type="EMBL" id="CP026923">
    <property type="protein sequence ID" value="AVG23757.1"/>
    <property type="molecule type" value="Genomic_DNA"/>
</dbReference>
<feature type="transmembrane region" description="Helical" evidence="7">
    <location>
        <begin position="327"/>
        <end position="348"/>
    </location>
</feature>
<evidence type="ECO:0000256" key="1">
    <source>
        <dbReference type="ARBA" id="ARBA00004141"/>
    </source>
</evidence>
<keyword evidence="11" id="KW-1185">Reference proteome</keyword>
<dbReference type="GO" id="GO:0016020">
    <property type="term" value="C:membrane"/>
    <property type="evidence" value="ECO:0007669"/>
    <property type="project" value="UniProtKB-SubCell"/>
</dbReference>
<dbReference type="PANTHER" id="PTHR42751:SF3">
    <property type="entry name" value="SODIUM_GLUTAMATE SYMPORTER"/>
    <property type="match status" value="1"/>
</dbReference>
<keyword evidence="10" id="KW-0406">Ion transport</keyword>
<dbReference type="InterPro" id="IPR036291">
    <property type="entry name" value="NAD(P)-bd_dom_sf"/>
</dbReference>
<feature type="transmembrane region" description="Helical" evidence="7">
    <location>
        <begin position="86"/>
        <end position="110"/>
    </location>
</feature>
<dbReference type="PANTHER" id="PTHR42751">
    <property type="entry name" value="SODIUM/HYDROGEN EXCHANGER FAMILY/TRKA DOMAIN PROTEIN"/>
    <property type="match status" value="1"/>
</dbReference>
<keyword evidence="6 7" id="KW-0472">Membrane</keyword>
<comment type="similarity">
    <text evidence="2">Belongs to the monovalent cation:proton antiporter 2 (CPA2) transporter (TC 2.A.37) family.</text>
</comment>
<dbReference type="InterPro" id="IPR038770">
    <property type="entry name" value="Na+/solute_symporter_sf"/>
</dbReference>
<dbReference type="Pfam" id="PF00999">
    <property type="entry name" value="Na_H_Exchanger"/>
    <property type="match status" value="1"/>
</dbReference>
<proteinExistence type="inferred from homology"/>
<dbReference type="Gene3D" id="1.20.1530.20">
    <property type="match status" value="1"/>
</dbReference>
<dbReference type="Pfam" id="PF02254">
    <property type="entry name" value="TrkA_N"/>
    <property type="match status" value="1"/>
</dbReference>
<keyword evidence="3" id="KW-0813">Transport</keyword>
<organism evidence="10 11">
    <name type="scientific">Pontimonas salivibrio</name>
    <dbReference type="NCBI Taxonomy" id="1159327"/>
    <lineage>
        <taxon>Bacteria</taxon>
        <taxon>Bacillati</taxon>
        <taxon>Actinomycetota</taxon>
        <taxon>Actinomycetes</taxon>
        <taxon>Micrococcales</taxon>
        <taxon>Microbacteriaceae</taxon>
        <taxon>Pontimonas</taxon>
    </lineage>
</organism>
<comment type="subcellular location">
    <subcellularLocation>
        <location evidence="1">Membrane</location>
        <topology evidence="1">Multi-pass membrane protein</topology>
    </subcellularLocation>
</comment>
<name>A0A2L2BQ31_9MICO</name>
<dbReference type="GO" id="GO:0015297">
    <property type="term" value="F:antiporter activity"/>
    <property type="evidence" value="ECO:0007669"/>
    <property type="project" value="InterPro"/>
</dbReference>
<dbReference type="Gene3D" id="3.40.50.720">
    <property type="entry name" value="NAD(P)-binding Rossmann-like Domain"/>
    <property type="match status" value="1"/>
</dbReference>
<dbReference type="InterPro" id="IPR003148">
    <property type="entry name" value="RCK_N"/>
</dbReference>
<feature type="transmembrane region" description="Helical" evidence="7">
    <location>
        <begin position="116"/>
        <end position="135"/>
    </location>
</feature>